<evidence type="ECO:0000313" key="2">
    <source>
        <dbReference type="Proteomes" id="UP000216207"/>
    </source>
</evidence>
<accession>A0A268NXQ0</accession>
<gene>
    <name evidence="1" type="ORF">CHH72_16115</name>
</gene>
<comment type="caution">
    <text evidence="1">The sequence shown here is derived from an EMBL/GenBank/DDBJ whole genome shotgun (WGS) entry which is preliminary data.</text>
</comment>
<name>A0A268NXQ0_SHOCL</name>
<dbReference type="EMBL" id="NPCC01000027">
    <property type="protein sequence ID" value="PAE87840.1"/>
    <property type="molecule type" value="Genomic_DNA"/>
</dbReference>
<proteinExistence type="predicted"/>
<sequence>MNDKLDLAKKIKQKREYVLRKVEPQIRRQMKAIPNRFRDDVEQEVRIKLFQSIDKVKFENTPTIFEFIKNNQKRRK</sequence>
<reference evidence="1 2" key="1">
    <citation type="submission" date="2017-07" db="EMBL/GenBank/DDBJ databases">
        <title>Isolation and whole genome analysis of endospore-forming bacteria from heroin.</title>
        <authorList>
            <person name="Kalinowski J."/>
            <person name="Ahrens B."/>
            <person name="Al-Dilaimi A."/>
            <person name="Winkler A."/>
            <person name="Wibberg D."/>
            <person name="Schleenbecker U."/>
            <person name="Ruckert C."/>
            <person name="Wolfel R."/>
            <person name="Grass G."/>
        </authorList>
    </citation>
    <scope>NUCLEOTIDE SEQUENCE [LARGE SCALE GENOMIC DNA]</scope>
    <source>
        <strain evidence="1 2">7539</strain>
    </source>
</reference>
<organism evidence="1 2">
    <name type="scientific">Shouchella clausii</name>
    <name type="common">Alkalihalobacillus clausii</name>
    <dbReference type="NCBI Taxonomy" id="79880"/>
    <lineage>
        <taxon>Bacteria</taxon>
        <taxon>Bacillati</taxon>
        <taxon>Bacillota</taxon>
        <taxon>Bacilli</taxon>
        <taxon>Bacillales</taxon>
        <taxon>Bacillaceae</taxon>
        <taxon>Shouchella</taxon>
    </lineage>
</organism>
<evidence type="ECO:0000313" key="1">
    <source>
        <dbReference type="EMBL" id="PAE87840.1"/>
    </source>
</evidence>
<dbReference type="RefSeq" id="WP_041823665.1">
    <property type="nucleotide sequence ID" value="NZ_CP155470.1"/>
</dbReference>
<dbReference type="AlphaFoldDB" id="A0A268NXQ0"/>
<protein>
    <submittedName>
        <fullName evidence="1">Uncharacterized protein</fullName>
    </submittedName>
</protein>
<dbReference type="Proteomes" id="UP000216207">
    <property type="component" value="Unassembled WGS sequence"/>
</dbReference>